<accession>A0A845DY12</accession>
<proteinExistence type="predicted"/>
<dbReference type="AlphaFoldDB" id="A0A845DY12"/>
<organism evidence="2 3">
    <name type="scientific">Halobacillus litoralis</name>
    <dbReference type="NCBI Taxonomy" id="45668"/>
    <lineage>
        <taxon>Bacteria</taxon>
        <taxon>Bacillati</taxon>
        <taxon>Bacillota</taxon>
        <taxon>Bacilli</taxon>
        <taxon>Bacillales</taxon>
        <taxon>Bacillaceae</taxon>
        <taxon>Halobacillus</taxon>
    </lineage>
</organism>
<dbReference type="RefSeq" id="WP_160911591.1">
    <property type="nucleotide sequence ID" value="NZ_WMEZ01000001.1"/>
</dbReference>
<sequence length="55" mass="6449">MTENAQFVDRANWDGNISESQEQRKEKSLKKRWGKSSISFSSSWVNRQTDDDENP</sequence>
<evidence type="ECO:0000256" key="1">
    <source>
        <dbReference type="SAM" id="MobiDB-lite"/>
    </source>
</evidence>
<evidence type="ECO:0000313" key="3">
    <source>
        <dbReference type="Proteomes" id="UP000447393"/>
    </source>
</evidence>
<evidence type="ECO:0000313" key="2">
    <source>
        <dbReference type="EMBL" id="MYL48235.1"/>
    </source>
</evidence>
<protein>
    <submittedName>
        <fullName evidence="2">Uncharacterized protein</fullName>
    </submittedName>
</protein>
<dbReference type="EMBL" id="WMEZ01000001">
    <property type="protein sequence ID" value="MYL48235.1"/>
    <property type="molecule type" value="Genomic_DNA"/>
</dbReference>
<comment type="caution">
    <text evidence="2">The sequence shown here is derived from an EMBL/GenBank/DDBJ whole genome shotgun (WGS) entry which is preliminary data.</text>
</comment>
<gene>
    <name evidence="2" type="ORF">GLV98_02010</name>
</gene>
<feature type="region of interest" description="Disordered" evidence="1">
    <location>
        <begin position="1"/>
        <end position="36"/>
    </location>
</feature>
<name>A0A845DY12_9BACI</name>
<dbReference type="Proteomes" id="UP000447393">
    <property type="component" value="Unassembled WGS sequence"/>
</dbReference>
<reference evidence="2 3" key="1">
    <citation type="submission" date="2019-11" db="EMBL/GenBank/DDBJ databases">
        <title>Genome sequences of 17 halophilic strains isolated from different environments.</title>
        <authorList>
            <person name="Furrow R.E."/>
        </authorList>
    </citation>
    <scope>NUCLEOTIDE SEQUENCE [LARGE SCALE GENOMIC DNA]</scope>
    <source>
        <strain evidence="2 3">22505_10_Sand</strain>
    </source>
</reference>